<evidence type="ECO:0000256" key="1">
    <source>
        <dbReference type="ARBA" id="ARBA00008520"/>
    </source>
</evidence>
<dbReference type="GO" id="GO:0015768">
    <property type="term" value="P:maltose transport"/>
    <property type="evidence" value="ECO:0007669"/>
    <property type="project" value="TreeGrafter"/>
</dbReference>
<feature type="chain" id="PRO_5038534352" evidence="4">
    <location>
        <begin position="23"/>
        <end position="443"/>
    </location>
</feature>
<dbReference type="InterPro" id="IPR006059">
    <property type="entry name" value="SBP"/>
</dbReference>
<comment type="caution">
    <text evidence="5">The sequence shown here is derived from an EMBL/GenBank/DDBJ whole genome shotgun (WGS) entry which is preliminary data.</text>
</comment>
<keyword evidence="2" id="KW-0813">Transport</keyword>
<organism evidence="5 6">
    <name type="scientific">Actinoplanes cyaneus</name>
    <dbReference type="NCBI Taxonomy" id="52696"/>
    <lineage>
        <taxon>Bacteria</taxon>
        <taxon>Bacillati</taxon>
        <taxon>Actinomycetota</taxon>
        <taxon>Actinomycetes</taxon>
        <taxon>Micromonosporales</taxon>
        <taxon>Micromonosporaceae</taxon>
        <taxon>Actinoplanes</taxon>
    </lineage>
</organism>
<dbReference type="AlphaFoldDB" id="A0A919IT61"/>
<keyword evidence="3 4" id="KW-0732">Signal</keyword>
<dbReference type="Proteomes" id="UP000619479">
    <property type="component" value="Unassembled WGS sequence"/>
</dbReference>
<dbReference type="GO" id="GO:0042956">
    <property type="term" value="P:maltodextrin transmembrane transport"/>
    <property type="evidence" value="ECO:0007669"/>
    <property type="project" value="TreeGrafter"/>
</dbReference>
<evidence type="ECO:0000256" key="4">
    <source>
        <dbReference type="SAM" id="SignalP"/>
    </source>
</evidence>
<dbReference type="GO" id="GO:0055052">
    <property type="term" value="C:ATP-binding cassette (ABC) transporter complex, substrate-binding subunit-containing"/>
    <property type="evidence" value="ECO:0007669"/>
    <property type="project" value="TreeGrafter"/>
</dbReference>
<gene>
    <name evidence="5" type="ORF">Acy02nite_86820</name>
</gene>
<protein>
    <submittedName>
        <fullName evidence="5">ABC transporter substrate-binding protein</fullName>
    </submittedName>
</protein>
<evidence type="ECO:0000256" key="3">
    <source>
        <dbReference type="ARBA" id="ARBA00022729"/>
    </source>
</evidence>
<dbReference type="GO" id="GO:1901982">
    <property type="term" value="F:maltose binding"/>
    <property type="evidence" value="ECO:0007669"/>
    <property type="project" value="TreeGrafter"/>
</dbReference>
<evidence type="ECO:0000256" key="2">
    <source>
        <dbReference type="ARBA" id="ARBA00022448"/>
    </source>
</evidence>
<dbReference type="PANTHER" id="PTHR30061">
    <property type="entry name" value="MALTOSE-BINDING PERIPLASMIC PROTEIN"/>
    <property type="match status" value="1"/>
</dbReference>
<feature type="signal peptide" evidence="4">
    <location>
        <begin position="1"/>
        <end position="22"/>
    </location>
</feature>
<evidence type="ECO:0000313" key="6">
    <source>
        <dbReference type="Proteomes" id="UP000619479"/>
    </source>
</evidence>
<dbReference type="RefSeq" id="WP_203755107.1">
    <property type="nucleotide sequence ID" value="NZ_BAAAUC010000071.1"/>
</dbReference>
<dbReference type="SUPFAM" id="SSF53850">
    <property type="entry name" value="Periplasmic binding protein-like II"/>
    <property type="match status" value="1"/>
</dbReference>
<keyword evidence="6" id="KW-1185">Reference proteome</keyword>
<reference evidence="5" key="1">
    <citation type="submission" date="2021-01" db="EMBL/GenBank/DDBJ databases">
        <title>Whole genome shotgun sequence of Actinoplanes cyaneus NBRC 14990.</title>
        <authorList>
            <person name="Komaki H."/>
            <person name="Tamura T."/>
        </authorList>
    </citation>
    <scope>NUCLEOTIDE SEQUENCE</scope>
    <source>
        <strain evidence="5">NBRC 14990</strain>
    </source>
</reference>
<name>A0A919IT61_9ACTN</name>
<evidence type="ECO:0000313" key="5">
    <source>
        <dbReference type="EMBL" id="GID70801.1"/>
    </source>
</evidence>
<dbReference type="PANTHER" id="PTHR30061:SF50">
    <property type="entry name" value="MALTOSE_MALTODEXTRIN-BINDING PERIPLASMIC PROTEIN"/>
    <property type="match status" value="1"/>
</dbReference>
<dbReference type="EMBL" id="BOMH01000083">
    <property type="protein sequence ID" value="GID70801.1"/>
    <property type="molecule type" value="Genomic_DNA"/>
</dbReference>
<accession>A0A919IT61</accession>
<proteinExistence type="inferred from homology"/>
<dbReference type="Pfam" id="PF01547">
    <property type="entry name" value="SBP_bac_1"/>
    <property type="match status" value="1"/>
</dbReference>
<dbReference type="PROSITE" id="PS51257">
    <property type="entry name" value="PROKAR_LIPOPROTEIN"/>
    <property type="match status" value="1"/>
</dbReference>
<comment type="similarity">
    <text evidence="1">Belongs to the bacterial solute-binding protein 1 family.</text>
</comment>
<dbReference type="Gene3D" id="3.40.190.10">
    <property type="entry name" value="Periplasmic binding protein-like II"/>
    <property type="match status" value="2"/>
</dbReference>
<sequence>MLGRRHAAAAALCAATLLTVTACGGGGSSAAGDDGSPKTVPNTRGEGKTLTVWVMDGDYTDATIKAVDDQFTQATGAQVDVQIQQWESITTKISTALSTTGTPDVLDLGNTQVPGFAANGGLLDLTSYKADLQQGRTWLAGLEEPATVDKALYAVPGFAGARAVIYNKKTWADAGVTTAPTTYAEMTAALDKVKAKNPAADFSPFYLPGQYWYAGMQFIWDAGGDIATKDGSTWKGGFADAAGQKGLSDFKTFQNTYSTKASQAIDTITPDQNQVFADGKTSAILSTAGSIGLIQKANPQIKAGDLGTFPLPGLSGKAQPVMLGGSDWGIATKSDTPELALQWVKIAAGPAVQDKFVFGNDGWIPNSTQGIEAAQGSLDEQQKGFFTAALTSKATPAAAEWPTLEGDKSINQVFSNVVSGAKSPADAAKEFDSHLESTLAGGK</sequence>